<dbReference type="EMBL" id="QXDL01000170">
    <property type="protein sequence ID" value="RIH81484.1"/>
    <property type="molecule type" value="Genomic_DNA"/>
</dbReference>
<reference evidence="1 2" key="1">
    <citation type="submission" date="2018-08" db="EMBL/GenBank/DDBJ databases">
        <title>Meiothermus terrae DSM 26712 genome sequencing project.</title>
        <authorList>
            <person name="Da Costa M.S."/>
            <person name="Albuquerque L."/>
            <person name="Raposo P."/>
            <person name="Froufe H.J.C."/>
            <person name="Barroso C.S."/>
            <person name="Egas C."/>
        </authorList>
    </citation>
    <scope>NUCLEOTIDE SEQUENCE [LARGE SCALE GENOMIC DNA]</scope>
    <source>
        <strain evidence="1 2">DSM 26712</strain>
    </source>
</reference>
<dbReference type="RefSeq" id="WP_027892755.1">
    <property type="nucleotide sequence ID" value="NZ_QXDL01000170.1"/>
</dbReference>
<protein>
    <submittedName>
        <fullName evidence="1">Uncharacterized protein</fullName>
    </submittedName>
</protein>
<name>A0A399E9R9_9DEIN</name>
<evidence type="ECO:0000313" key="1">
    <source>
        <dbReference type="EMBL" id="RIH81484.1"/>
    </source>
</evidence>
<accession>A0A399E9R9</accession>
<proteinExistence type="predicted"/>
<evidence type="ECO:0000313" key="2">
    <source>
        <dbReference type="Proteomes" id="UP000265715"/>
    </source>
</evidence>
<dbReference type="AlphaFoldDB" id="A0A399E9R9"/>
<dbReference type="Proteomes" id="UP000265715">
    <property type="component" value="Unassembled WGS sequence"/>
</dbReference>
<sequence>MFKWPPQVSNTTLAFASSQSVRWALGPLMVTLDLFDPDGAGVQYQVTLVGVPVSSGALSTEHARVPGSVGNDWVKVRLELEADFDSRAVLVSGELCLRENGSWRCQTFQRCLLLW</sequence>
<comment type="caution">
    <text evidence="1">The sequence shown here is derived from an EMBL/GenBank/DDBJ whole genome shotgun (WGS) entry which is preliminary data.</text>
</comment>
<keyword evidence="2" id="KW-1185">Reference proteome</keyword>
<organism evidence="1 2">
    <name type="scientific">Calidithermus terrae</name>
    <dbReference type="NCBI Taxonomy" id="1408545"/>
    <lineage>
        <taxon>Bacteria</taxon>
        <taxon>Thermotogati</taxon>
        <taxon>Deinococcota</taxon>
        <taxon>Deinococci</taxon>
        <taxon>Thermales</taxon>
        <taxon>Thermaceae</taxon>
        <taxon>Calidithermus</taxon>
    </lineage>
</organism>
<gene>
    <name evidence="1" type="ORF">Mterra_03128</name>
</gene>